<dbReference type="EC" id="2.6.1.11" evidence="5"/>
<dbReference type="GO" id="GO:0008483">
    <property type="term" value="F:transaminase activity"/>
    <property type="evidence" value="ECO:0007669"/>
    <property type="project" value="UniProtKB-KW"/>
</dbReference>
<organism evidence="6 7">
    <name type="scientific">Imperialibacter roseus</name>
    <dbReference type="NCBI Taxonomy" id="1324217"/>
    <lineage>
        <taxon>Bacteria</taxon>
        <taxon>Pseudomonadati</taxon>
        <taxon>Bacteroidota</taxon>
        <taxon>Cytophagia</taxon>
        <taxon>Cytophagales</taxon>
        <taxon>Flammeovirgaceae</taxon>
        <taxon>Imperialibacter</taxon>
    </lineage>
</organism>
<dbReference type="HAMAP" id="MF_01107">
    <property type="entry name" value="ArgD_aminotrans_3"/>
    <property type="match status" value="1"/>
</dbReference>
<gene>
    <name evidence="5" type="primary">argD</name>
    <name evidence="6" type="ORF">RT717_17340</name>
</gene>
<dbReference type="Gene3D" id="3.90.1150.10">
    <property type="entry name" value="Aspartate Aminotransferase, domain 1"/>
    <property type="match status" value="1"/>
</dbReference>
<dbReference type="PANTHER" id="PTHR11986">
    <property type="entry name" value="AMINOTRANSFERASE CLASS III"/>
    <property type="match status" value="1"/>
</dbReference>
<evidence type="ECO:0000256" key="2">
    <source>
        <dbReference type="ARBA" id="ARBA00022605"/>
    </source>
</evidence>
<proteinExistence type="inferred from homology"/>
<keyword evidence="2 5" id="KW-0028">Amino-acid biosynthesis</keyword>
<keyword evidence="3 5" id="KW-0808">Transferase</keyword>
<keyword evidence="5" id="KW-0055">Arginine biosynthesis</keyword>
<feature type="binding site" evidence="5">
    <location>
        <position position="288"/>
    </location>
    <ligand>
        <name>N(2)-acetyl-L-ornithine</name>
        <dbReference type="ChEBI" id="CHEBI:57805"/>
    </ligand>
</feature>
<dbReference type="InterPro" id="IPR049704">
    <property type="entry name" value="Aminotrans_3_PPA_site"/>
</dbReference>
<feature type="binding site" evidence="5">
    <location>
        <begin position="231"/>
        <end position="234"/>
    </location>
    <ligand>
        <name>pyridoxal 5'-phosphate</name>
        <dbReference type="ChEBI" id="CHEBI:597326"/>
    </ligand>
</feature>
<dbReference type="NCBIfam" id="NF002325">
    <property type="entry name" value="PRK01278.1"/>
    <property type="match status" value="1"/>
</dbReference>
<feature type="modified residue" description="N6-(pyridoxal phosphate)lysine" evidence="5">
    <location>
        <position position="260"/>
    </location>
</feature>
<evidence type="ECO:0000256" key="1">
    <source>
        <dbReference type="ARBA" id="ARBA00022576"/>
    </source>
</evidence>
<comment type="pathway">
    <text evidence="5">Amino-acid biosynthesis; L-arginine biosynthesis; N(2)-acetyl-L-ornithine from L-glutamate: step 4/4.</text>
</comment>
<comment type="miscellaneous">
    <text evidence="5">May also have succinyldiaminopimelate aminotransferase activity, thus carrying out the corresponding step in lysine biosynthesis.</text>
</comment>
<dbReference type="RefSeq" id="WP_317487648.1">
    <property type="nucleotide sequence ID" value="NZ_CP136051.1"/>
</dbReference>
<feature type="binding site" evidence="5">
    <location>
        <begin position="108"/>
        <end position="109"/>
    </location>
    <ligand>
        <name>pyridoxal 5'-phosphate</name>
        <dbReference type="ChEBI" id="CHEBI:597326"/>
    </ligand>
</feature>
<dbReference type="InterPro" id="IPR015422">
    <property type="entry name" value="PyrdxlP-dep_Trfase_small"/>
</dbReference>
<feature type="binding site" evidence="5">
    <location>
        <position position="139"/>
    </location>
    <ligand>
        <name>pyridoxal 5'-phosphate</name>
        <dbReference type="ChEBI" id="CHEBI:597326"/>
    </ligand>
</feature>
<dbReference type="Gene3D" id="3.40.640.10">
    <property type="entry name" value="Type I PLP-dependent aspartate aminotransferase-like (Major domain)"/>
    <property type="match status" value="1"/>
</dbReference>
<dbReference type="InterPro" id="IPR015424">
    <property type="entry name" value="PyrdxlP-dep_Trfase"/>
</dbReference>
<dbReference type="Proteomes" id="UP001302349">
    <property type="component" value="Chromosome"/>
</dbReference>
<protein>
    <recommendedName>
        <fullName evidence="5">Acetylornithine aminotransferase</fullName>
        <shortName evidence="5">ACOAT</shortName>
        <ecNumber evidence="5">2.6.1.11</ecNumber>
    </recommendedName>
</protein>
<evidence type="ECO:0000256" key="4">
    <source>
        <dbReference type="ARBA" id="ARBA00022898"/>
    </source>
</evidence>
<dbReference type="CDD" id="cd00610">
    <property type="entry name" value="OAT_like"/>
    <property type="match status" value="1"/>
</dbReference>
<accession>A0ABZ0IIH9</accession>
<name>A0ABZ0IIH9_9BACT</name>
<evidence type="ECO:0000256" key="3">
    <source>
        <dbReference type="ARBA" id="ARBA00022679"/>
    </source>
</evidence>
<dbReference type="InterPro" id="IPR015421">
    <property type="entry name" value="PyrdxlP-dep_Trfase_major"/>
</dbReference>
<evidence type="ECO:0000256" key="5">
    <source>
        <dbReference type="HAMAP-Rule" id="MF_01107"/>
    </source>
</evidence>
<comment type="cofactor">
    <cofactor evidence="5">
        <name>pyridoxal 5'-phosphate</name>
        <dbReference type="ChEBI" id="CHEBI:597326"/>
    </cofactor>
    <text evidence="5">Binds 1 pyridoxal phosphate per subunit.</text>
</comment>
<feature type="binding site" evidence="5">
    <location>
        <position position="142"/>
    </location>
    <ligand>
        <name>N(2)-acetyl-L-ornithine</name>
        <dbReference type="ChEBI" id="CHEBI:57805"/>
    </ligand>
</feature>
<comment type="subunit">
    <text evidence="5">Homodimer.</text>
</comment>
<dbReference type="PROSITE" id="PS00600">
    <property type="entry name" value="AA_TRANSFER_CLASS_3"/>
    <property type="match status" value="1"/>
</dbReference>
<feature type="binding site" evidence="5">
    <location>
        <position position="289"/>
    </location>
    <ligand>
        <name>pyridoxal 5'-phosphate</name>
        <dbReference type="ChEBI" id="CHEBI:597326"/>
    </ligand>
</feature>
<dbReference type="InterPro" id="IPR005814">
    <property type="entry name" value="Aminotrans_3"/>
</dbReference>
<dbReference type="NCBIfam" id="TIGR00707">
    <property type="entry name" value="argD"/>
    <property type="match status" value="1"/>
</dbReference>
<evidence type="ECO:0000313" key="7">
    <source>
        <dbReference type="Proteomes" id="UP001302349"/>
    </source>
</evidence>
<comment type="subcellular location">
    <subcellularLocation>
        <location evidence="5">Cytoplasm</location>
    </subcellularLocation>
</comment>
<sequence>MSIYNNQQLHDIDKQHYLPTFGRFPITFERGKGAKLWDTDGKEYIDMLAGIAVCNVGHCHPTVVKALREQAGKLMHISNFFLSEPQALLAKRLSEISGMDRVFFSNSGAESAEGAIKIARKYGHSKGKGGTVISMKNCFHGRTLATIATGKKTMQDGFEPIPQGFMQVPFNDIDALKKALQDNNPKGGTHQISAIIVEPIQGEGGINVADLEFLKALRQLCDDEEIVLIFDEIQSGIGRTGKWFAKDHFGVQPDIMTLAKGLGGGIPIGAILCSEKMASVMKPGDHGTTFGGNPLVCATSLAVLEVIEEENLLTAAAEKGIWLKKALLDMNESSLKEVRGRGLMIGAEFDFETKPLVVEMLKNGVVANATAGNVLRLVPPLTIGYDEMEQAITVLKESLINIKAHA</sequence>
<dbReference type="EMBL" id="CP136051">
    <property type="protein sequence ID" value="WOK04849.1"/>
    <property type="molecule type" value="Genomic_DNA"/>
</dbReference>
<dbReference type="Pfam" id="PF00202">
    <property type="entry name" value="Aminotran_3"/>
    <property type="match status" value="1"/>
</dbReference>
<evidence type="ECO:0000313" key="6">
    <source>
        <dbReference type="EMBL" id="WOK04849.1"/>
    </source>
</evidence>
<keyword evidence="1 5" id="KW-0032">Aminotransferase</keyword>
<comment type="catalytic activity">
    <reaction evidence="5">
        <text>N(2)-acetyl-L-ornithine + 2-oxoglutarate = N-acetyl-L-glutamate 5-semialdehyde + L-glutamate</text>
        <dbReference type="Rhea" id="RHEA:18049"/>
        <dbReference type="ChEBI" id="CHEBI:16810"/>
        <dbReference type="ChEBI" id="CHEBI:29123"/>
        <dbReference type="ChEBI" id="CHEBI:29985"/>
        <dbReference type="ChEBI" id="CHEBI:57805"/>
        <dbReference type="EC" id="2.6.1.11"/>
    </reaction>
</comment>
<dbReference type="InterPro" id="IPR004636">
    <property type="entry name" value="AcOrn/SuccOrn_fam"/>
</dbReference>
<dbReference type="PANTHER" id="PTHR11986:SF79">
    <property type="entry name" value="ACETYLORNITHINE AMINOTRANSFERASE, MITOCHONDRIAL"/>
    <property type="match status" value="1"/>
</dbReference>
<keyword evidence="4 5" id="KW-0663">Pyridoxal phosphate</keyword>
<comment type="similarity">
    <text evidence="5">Belongs to the class-III pyridoxal-phosphate-dependent aminotransferase family. ArgD subfamily.</text>
</comment>
<keyword evidence="5" id="KW-0963">Cytoplasm</keyword>
<reference evidence="6 7" key="1">
    <citation type="journal article" date="2023" name="Microbiol. Resour. Announc.">
        <title>Complete Genome Sequence of Imperialibacter roseus strain P4T.</title>
        <authorList>
            <person name="Tizabi D.R."/>
            <person name="Bachvaroff T."/>
            <person name="Hill R.T."/>
        </authorList>
    </citation>
    <scope>NUCLEOTIDE SEQUENCE [LARGE SCALE GENOMIC DNA]</scope>
    <source>
        <strain evidence="6 7">P4T</strain>
    </source>
</reference>
<dbReference type="InterPro" id="IPR050103">
    <property type="entry name" value="Class-III_PLP-dep_AT"/>
</dbReference>
<dbReference type="PIRSF" id="PIRSF000521">
    <property type="entry name" value="Transaminase_4ab_Lys_Orn"/>
    <property type="match status" value="1"/>
</dbReference>
<dbReference type="SUPFAM" id="SSF53383">
    <property type="entry name" value="PLP-dependent transferases"/>
    <property type="match status" value="1"/>
</dbReference>
<keyword evidence="7" id="KW-1185">Reference proteome</keyword>